<dbReference type="VEuPathDB" id="VectorBase:RPRC003150"/>
<dbReference type="InParanoid" id="T1HGH7"/>
<evidence type="ECO:0000313" key="2">
    <source>
        <dbReference type="Proteomes" id="UP000015103"/>
    </source>
</evidence>
<dbReference type="HOGENOM" id="CLU_1039423_0_0_1"/>
<dbReference type="AlphaFoldDB" id="T1HGH7"/>
<dbReference type="Proteomes" id="UP000015103">
    <property type="component" value="Unassembled WGS sequence"/>
</dbReference>
<accession>T1HGH7</accession>
<reference evidence="1" key="1">
    <citation type="submission" date="2015-05" db="UniProtKB">
        <authorList>
            <consortium name="EnsemblMetazoa"/>
        </authorList>
    </citation>
    <scope>IDENTIFICATION</scope>
</reference>
<name>T1HGH7_RHOPR</name>
<organism evidence="1 2">
    <name type="scientific">Rhodnius prolixus</name>
    <name type="common">Triatomid bug</name>
    <dbReference type="NCBI Taxonomy" id="13249"/>
    <lineage>
        <taxon>Eukaryota</taxon>
        <taxon>Metazoa</taxon>
        <taxon>Ecdysozoa</taxon>
        <taxon>Arthropoda</taxon>
        <taxon>Hexapoda</taxon>
        <taxon>Insecta</taxon>
        <taxon>Pterygota</taxon>
        <taxon>Neoptera</taxon>
        <taxon>Paraneoptera</taxon>
        <taxon>Hemiptera</taxon>
        <taxon>Heteroptera</taxon>
        <taxon>Panheteroptera</taxon>
        <taxon>Cimicomorpha</taxon>
        <taxon>Reduviidae</taxon>
        <taxon>Triatominae</taxon>
        <taxon>Rhodnius</taxon>
    </lineage>
</organism>
<protein>
    <submittedName>
        <fullName evidence="1">Uncharacterized protein</fullName>
    </submittedName>
</protein>
<sequence length="268" mass="30191">MEYLLCLVCLLGVVSSVPVDVEQVEILQEVVPLEVALNDDDASLLNKENKRVIRQHDINDLRDPLLIAKSPMDGNPMDGTYSADCMPIYGRTHGMSQLDIGHPMTYGSGGFKYGLYGAQSAAQTISAAPYSQDSQFTEQQSQHTYFTTVPYISGYRMSPIYSEKKIIVKDFARPDLHGNMMFHGAGIHQYPHEHLLRSSNDEMSGTMLDRGMDFNIIFGQPLNSLERSVTSELKSADEYDSVIEDLKQRLEHLESLRENINDNENYTE</sequence>
<proteinExistence type="predicted"/>
<evidence type="ECO:0000313" key="1">
    <source>
        <dbReference type="EnsemblMetazoa" id="RPRC003150-PA"/>
    </source>
</evidence>
<dbReference type="EMBL" id="ACPB03015959">
    <property type="status" value="NOT_ANNOTATED_CDS"/>
    <property type="molecule type" value="Genomic_DNA"/>
</dbReference>
<keyword evidence="2" id="KW-1185">Reference proteome</keyword>
<dbReference type="EnsemblMetazoa" id="RPRC003150-RA">
    <property type="protein sequence ID" value="RPRC003150-PA"/>
    <property type="gene ID" value="RPRC003150"/>
</dbReference>